<evidence type="ECO:0000256" key="8">
    <source>
        <dbReference type="PIRSR" id="PIRSR000190-1"/>
    </source>
</evidence>
<evidence type="ECO:0000259" key="10">
    <source>
        <dbReference type="Pfam" id="PF01243"/>
    </source>
</evidence>
<keyword evidence="4 7" id="KW-0288">FMN</keyword>
<feature type="binding site" evidence="7 9">
    <location>
        <begin position="63"/>
        <end position="68"/>
    </location>
    <ligand>
        <name>FMN</name>
        <dbReference type="ChEBI" id="CHEBI:58210"/>
    </ligand>
</feature>
<dbReference type="InterPro" id="IPR019576">
    <property type="entry name" value="Pyridoxamine_oxidase_dimer_C"/>
</dbReference>
<comment type="catalytic activity">
    <reaction evidence="7">
        <text>pyridoxamine 5'-phosphate + O2 + H2O = pyridoxal 5'-phosphate + H2O2 + NH4(+)</text>
        <dbReference type="Rhea" id="RHEA:15817"/>
        <dbReference type="ChEBI" id="CHEBI:15377"/>
        <dbReference type="ChEBI" id="CHEBI:15379"/>
        <dbReference type="ChEBI" id="CHEBI:16240"/>
        <dbReference type="ChEBI" id="CHEBI:28938"/>
        <dbReference type="ChEBI" id="CHEBI:58451"/>
        <dbReference type="ChEBI" id="CHEBI:597326"/>
        <dbReference type="EC" id="1.4.3.5"/>
    </reaction>
</comment>
<dbReference type="PIRSF" id="PIRSF000190">
    <property type="entry name" value="Pyd_amn-ph_oxd"/>
    <property type="match status" value="1"/>
</dbReference>
<dbReference type="RefSeq" id="WP_146399281.1">
    <property type="nucleotide sequence ID" value="NZ_SJPQ01000002.1"/>
</dbReference>
<keyword evidence="13" id="KW-1185">Reference proteome</keyword>
<dbReference type="Gene3D" id="2.30.110.10">
    <property type="entry name" value="Electron Transport, Fmn-binding Protein, Chain A"/>
    <property type="match status" value="1"/>
</dbReference>
<evidence type="ECO:0000256" key="3">
    <source>
        <dbReference type="ARBA" id="ARBA00022630"/>
    </source>
</evidence>
<dbReference type="PANTHER" id="PTHR10851:SF0">
    <property type="entry name" value="PYRIDOXINE-5'-PHOSPHATE OXIDASE"/>
    <property type="match status" value="1"/>
</dbReference>
<feature type="binding site" evidence="7 9">
    <location>
        <position position="197"/>
    </location>
    <ligand>
        <name>FMN</name>
        <dbReference type="ChEBI" id="CHEBI:58210"/>
    </ligand>
</feature>
<reference evidence="12 13" key="1">
    <citation type="submission" date="2019-02" db="EMBL/GenBank/DDBJ databases">
        <title>Deep-cultivation of Planctomycetes and their phenomic and genomic characterization uncovers novel biology.</title>
        <authorList>
            <person name="Wiegand S."/>
            <person name="Jogler M."/>
            <person name="Boedeker C."/>
            <person name="Pinto D."/>
            <person name="Vollmers J."/>
            <person name="Rivas-Marin E."/>
            <person name="Kohn T."/>
            <person name="Peeters S.H."/>
            <person name="Heuer A."/>
            <person name="Rast P."/>
            <person name="Oberbeckmann S."/>
            <person name="Bunk B."/>
            <person name="Jeske O."/>
            <person name="Meyerdierks A."/>
            <person name="Storesund J.E."/>
            <person name="Kallscheuer N."/>
            <person name="Luecker S."/>
            <person name="Lage O.M."/>
            <person name="Pohl T."/>
            <person name="Merkel B.J."/>
            <person name="Hornburger P."/>
            <person name="Mueller R.-W."/>
            <person name="Bruemmer F."/>
            <person name="Labrenz M."/>
            <person name="Spormann A.M."/>
            <person name="Op Den Camp H."/>
            <person name="Overmann J."/>
            <person name="Amann R."/>
            <person name="Jetten M.S.M."/>
            <person name="Mascher T."/>
            <person name="Medema M.H."/>
            <person name="Devos D.P."/>
            <person name="Kaster A.-K."/>
            <person name="Ovreas L."/>
            <person name="Rohde M."/>
            <person name="Galperin M.Y."/>
            <person name="Jogler C."/>
        </authorList>
    </citation>
    <scope>NUCLEOTIDE SEQUENCE [LARGE SCALE GENOMIC DNA]</scope>
    <source>
        <strain evidence="12 13">Mal64</strain>
    </source>
</reference>
<evidence type="ECO:0000256" key="5">
    <source>
        <dbReference type="ARBA" id="ARBA00023002"/>
    </source>
</evidence>
<feature type="binding site" evidence="7 9">
    <location>
        <position position="85"/>
    </location>
    <ligand>
        <name>FMN</name>
        <dbReference type="ChEBI" id="CHEBI:58210"/>
    </ligand>
</feature>
<comment type="function">
    <text evidence="7">Catalyzes the oxidation of either pyridoxine 5'-phosphate (PNP) or pyridoxamine 5'-phosphate (PMP) into pyridoxal 5'-phosphate (PLP).</text>
</comment>
<dbReference type="SUPFAM" id="SSF50475">
    <property type="entry name" value="FMN-binding split barrel"/>
    <property type="match status" value="1"/>
</dbReference>
<feature type="binding site" evidence="7 9">
    <location>
        <position position="107"/>
    </location>
    <ligand>
        <name>FMN</name>
        <dbReference type="ChEBI" id="CHEBI:58210"/>
    </ligand>
</feature>
<dbReference type="InterPro" id="IPR012349">
    <property type="entry name" value="Split_barrel_FMN-bd"/>
</dbReference>
<comment type="caution">
    <text evidence="7">Lacks conserved residue(s) required for the propagation of feature annotation.</text>
</comment>
<feature type="binding site" evidence="7 8">
    <location>
        <position position="133"/>
    </location>
    <ligand>
        <name>substrate</name>
    </ligand>
</feature>
<dbReference type="NCBIfam" id="NF004231">
    <property type="entry name" value="PRK05679.1"/>
    <property type="match status" value="1"/>
</dbReference>
<protein>
    <recommendedName>
        <fullName evidence="7">Pyridoxine/pyridoxamine 5'-phosphate oxidase</fullName>
        <ecNumber evidence="7">1.4.3.5</ecNumber>
    </recommendedName>
    <alternativeName>
        <fullName evidence="7">PNP/PMP oxidase</fullName>
        <shortName evidence="7">PNPOx</shortName>
    </alternativeName>
    <alternativeName>
        <fullName evidence="7">Pyridoxal 5'-phosphate synthase</fullName>
    </alternativeName>
</protein>
<organism evidence="12 13">
    <name type="scientific">Pseudobythopirellula maris</name>
    <dbReference type="NCBI Taxonomy" id="2527991"/>
    <lineage>
        <taxon>Bacteria</taxon>
        <taxon>Pseudomonadati</taxon>
        <taxon>Planctomycetota</taxon>
        <taxon>Planctomycetia</taxon>
        <taxon>Pirellulales</taxon>
        <taxon>Lacipirellulaceae</taxon>
        <taxon>Pseudobythopirellula</taxon>
    </lineage>
</organism>
<dbReference type="PROSITE" id="PS01064">
    <property type="entry name" value="PYRIDOX_OXIDASE"/>
    <property type="match status" value="1"/>
</dbReference>
<evidence type="ECO:0000256" key="6">
    <source>
        <dbReference type="ARBA" id="ARBA00023096"/>
    </source>
</evidence>
<feature type="domain" description="Pyridoxine 5'-phosphate oxidase dimerisation C-terminal" evidence="11">
    <location>
        <begin position="174"/>
        <end position="214"/>
    </location>
</feature>
<feature type="domain" description="Pyridoxamine 5'-phosphate oxidase N-terminal" evidence="10">
    <location>
        <begin position="46"/>
        <end position="155"/>
    </location>
</feature>
<evidence type="ECO:0000256" key="7">
    <source>
        <dbReference type="HAMAP-Rule" id="MF_01629"/>
    </source>
</evidence>
<comment type="pathway">
    <text evidence="7">Cofactor metabolism; pyridoxal 5'-phosphate salvage; pyridoxal 5'-phosphate from pyridoxamine 5'-phosphate: step 1/1.</text>
</comment>
<dbReference type="Pfam" id="PF10590">
    <property type="entry name" value="PNP_phzG_C"/>
    <property type="match status" value="1"/>
</dbReference>
<dbReference type="EMBL" id="SJPQ01000002">
    <property type="protein sequence ID" value="TWT88324.1"/>
    <property type="molecule type" value="Genomic_DNA"/>
</dbReference>
<accession>A0A5C5ZLJ2</accession>
<evidence type="ECO:0000256" key="1">
    <source>
        <dbReference type="ARBA" id="ARBA00007301"/>
    </source>
</evidence>
<gene>
    <name evidence="7 12" type="primary">pdxH</name>
    <name evidence="12" type="ORF">Mal64_18030</name>
</gene>
<dbReference type="OrthoDB" id="9780392at2"/>
<evidence type="ECO:0000313" key="12">
    <source>
        <dbReference type="EMBL" id="TWT88324.1"/>
    </source>
</evidence>
<feature type="binding site" evidence="8">
    <location>
        <begin position="7"/>
        <end position="10"/>
    </location>
    <ligand>
        <name>substrate</name>
    </ligand>
</feature>
<feature type="binding site" evidence="7 8">
    <location>
        <position position="129"/>
    </location>
    <ligand>
        <name>substrate</name>
    </ligand>
</feature>
<dbReference type="PANTHER" id="PTHR10851">
    <property type="entry name" value="PYRIDOXINE-5-PHOSPHATE OXIDASE"/>
    <property type="match status" value="1"/>
</dbReference>
<evidence type="ECO:0000259" key="11">
    <source>
        <dbReference type="Pfam" id="PF10590"/>
    </source>
</evidence>
<proteinExistence type="inferred from homology"/>
<dbReference type="InterPro" id="IPR011576">
    <property type="entry name" value="Pyridox_Oxase_N"/>
</dbReference>
<comment type="catalytic activity">
    <reaction evidence="7">
        <text>pyridoxine 5'-phosphate + O2 = pyridoxal 5'-phosphate + H2O2</text>
        <dbReference type="Rhea" id="RHEA:15149"/>
        <dbReference type="ChEBI" id="CHEBI:15379"/>
        <dbReference type="ChEBI" id="CHEBI:16240"/>
        <dbReference type="ChEBI" id="CHEBI:58589"/>
        <dbReference type="ChEBI" id="CHEBI:597326"/>
        <dbReference type="EC" id="1.4.3.5"/>
    </reaction>
</comment>
<feature type="binding site" evidence="7 9">
    <location>
        <position position="187"/>
    </location>
    <ligand>
        <name>FMN</name>
        <dbReference type="ChEBI" id="CHEBI:58210"/>
    </ligand>
</feature>
<evidence type="ECO:0000256" key="9">
    <source>
        <dbReference type="PIRSR" id="PIRSR000190-2"/>
    </source>
</evidence>
<dbReference type="Pfam" id="PF01243">
    <property type="entry name" value="PNPOx_N"/>
    <property type="match status" value="1"/>
</dbReference>
<feature type="binding site" evidence="7 9">
    <location>
        <begin position="142"/>
        <end position="143"/>
    </location>
    <ligand>
        <name>FMN</name>
        <dbReference type="ChEBI" id="CHEBI:58210"/>
    </ligand>
</feature>
<dbReference type="GO" id="GO:0008615">
    <property type="term" value="P:pyridoxine biosynthetic process"/>
    <property type="evidence" value="ECO:0007669"/>
    <property type="project" value="UniProtKB-UniRule"/>
</dbReference>
<comment type="caution">
    <text evidence="12">The sequence shown here is derived from an EMBL/GenBank/DDBJ whole genome shotgun (WGS) entry which is preliminary data.</text>
</comment>
<name>A0A5C5ZLJ2_9BACT</name>
<sequence>MSFAEMRKNYMLHGLNEADCDASPFAQFEQWIIEASDQKPGDWFEVNAMTLSTASNEGAVSSRQVLLKGFDTEGFVFYTNYSSQKGSELAENPRAALNFFWPHIERQVRAEGVVTKTDRELSSAYFHSRPRESQLGAIVSDQSSVIESRQALEEKYAAAEREHKDVEIPLPDTWGGYRVAPTMFEFWQGRVGRLHDRLRYTLEEGEWVLRRVAP</sequence>
<feature type="binding site" evidence="7 8">
    <location>
        <position position="125"/>
    </location>
    <ligand>
        <name>substrate</name>
    </ligand>
</feature>
<comment type="similarity">
    <text evidence="1 7">Belongs to the pyridoxamine 5'-phosphate oxidase family.</text>
</comment>
<feature type="binding site" evidence="7 8">
    <location>
        <position position="68"/>
    </location>
    <ligand>
        <name>substrate</name>
    </ligand>
</feature>
<dbReference type="EC" id="1.4.3.5" evidence="7"/>
<dbReference type="FunFam" id="2.30.110.10:FF:000020">
    <property type="entry name" value="PNPO isoform 11"/>
    <property type="match status" value="1"/>
</dbReference>
<dbReference type="HAMAP" id="MF_01629">
    <property type="entry name" value="PdxH"/>
    <property type="match status" value="1"/>
</dbReference>
<feature type="binding site" evidence="7 8">
    <location>
        <begin position="193"/>
        <end position="195"/>
    </location>
    <ligand>
        <name>substrate</name>
    </ligand>
</feature>
<dbReference type="GO" id="GO:0004733">
    <property type="term" value="F:pyridoxamine phosphate oxidase activity"/>
    <property type="evidence" value="ECO:0007669"/>
    <property type="project" value="UniProtKB-UniRule"/>
</dbReference>
<comment type="pathway">
    <text evidence="7">Cofactor metabolism; pyridoxal 5'-phosphate salvage; pyridoxal 5'-phosphate from pyridoxine 5'-phosphate: step 1/1.</text>
</comment>
<evidence type="ECO:0000313" key="13">
    <source>
        <dbReference type="Proteomes" id="UP000315440"/>
    </source>
</evidence>
<dbReference type="GO" id="GO:0010181">
    <property type="term" value="F:FMN binding"/>
    <property type="evidence" value="ECO:0007669"/>
    <property type="project" value="UniProtKB-UniRule"/>
</dbReference>
<evidence type="ECO:0000256" key="4">
    <source>
        <dbReference type="ARBA" id="ARBA00022643"/>
    </source>
</evidence>
<comment type="subunit">
    <text evidence="2 7">Homodimer.</text>
</comment>
<dbReference type="UniPathway" id="UPA01068">
    <property type="reaction ID" value="UER00304"/>
</dbReference>
<keyword evidence="5 7" id="KW-0560">Oxidoreductase</keyword>
<comment type="cofactor">
    <cofactor evidence="7 9">
        <name>FMN</name>
        <dbReference type="ChEBI" id="CHEBI:58210"/>
    </cofactor>
    <text evidence="7 9">Binds 1 FMN per subunit.</text>
</comment>
<dbReference type="InterPro" id="IPR019740">
    <property type="entry name" value="Pyridox_Oxase_CS"/>
</dbReference>
<dbReference type="AlphaFoldDB" id="A0A5C5ZLJ2"/>
<feature type="binding site" evidence="7 9">
    <location>
        <begin position="78"/>
        <end position="79"/>
    </location>
    <ligand>
        <name>FMN</name>
        <dbReference type="ChEBI" id="CHEBI:58210"/>
    </ligand>
</feature>
<keyword evidence="3 7" id="KW-0285">Flavoprotein</keyword>
<dbReference type="NCBIfam" id="TIGR00558">
    <property type="entry name" value="pdxH"/>
    <property type="match status" value="1"/>
</dbReference>
<keyword evidence="6 7" id="KW-0664">Pyridoxine biosynthesis</keyword>
<dbReference type="Proteomes" id="UP000315440">
    <property type="component" value="Unassembled WGS sequence"/>
</dbReference>
<dbReference type="InterPro" id="IPR000659">
    <property type="entry name" value="Pyridox_Oxase"/>
</dbReference>
<evidence type="ECO:0000256" key="2">
    <source>
        <dbReference type="ARBA" id="ARBA00011738"/>
    </source>
</evidence>